<accession>A0A0K9P870</accession>
<evidence type="ECO:0000313" key="2">
    <source>
        <dbReference type="Proteomes" id="UP000036987"/>
    </source>
</evidence>
<dbReference type="OMA" id="MEVICPE"/>
<dbReference type="PANTHER" id="PTHR33384">
    <property type="entry name" value="EXPRESSED PROTEIN"/>
    <property type="match status" value="1"/>
</dbReference>
<dbReference type="Proteomes" id="UP000036987">
    <property type="component" value="Unassembled WGS sequence"/>
</dbReference>
<proteinExistence type="predicted"/>
<gene>
    <name evidence="1" type="ORF">ZOSMA_36G00690</name>
</gene>
<evidence type="ECO:0000313" key="1">
    <source>
        <dbReference type="EMBL" id="KMZ64462.1"/>
    </source>
</evidence>
<comment type="caution">
    <text evidence="1">The sequence shown here is derived from an EMBL/GenBank/DDBJ whole genome shotgun (WGS) entry which is preliminary data.</text>
</comment>
<organism evidence="1 2">
    <name type="scientific">Zostera marina</name>
    <name type="common">Eelgrass</name>
    <dbReference type="NCBI Taxonomy" id="29655"/>
    <lineage>
        <taxon>Eukaryota</taxon>
        <taxon>Viridiplantae</taxon>
        <taxon>Streptophyta</taxon>
        <taxon>Embryophyta</taxon>
        <taxon>Tracheophyta</taxon>
        <taxon>Spermatophyta</taxon>
        <taxon>Magnoliopsida</taxon>
        <taxon>Liliopsida</taxon>
        <taxon>Zosteraceae</taxon>
        <taxon>Zostera</taxon>
    </lineage>
</organism>
<dbReference type="PANTHER" id="PTHR33384:SF27">
    <property type="entry name" value="OS05G0102500 PROTEIN"/>
    <property type="match status" value="1"/>
</dbReference>
<protein>
    <submittedName>
        <fullName evidence="1">Uncharacterized protein</fullName>
    </submittedName>
</protein>
<dbReference type="EMBL" id="LFYR01001151">
    <property type="protein sequence ID" value="KMZ64462.1"/>
    <property type="molecule type" value="Genomic_DNA"/>
</dbReference>
<name>A0A0K9P870_ZOSMR</name>
<dbReference type="AlphaFoldDB" id="A0A0K9P870"/>
<keyword evidence="2" id="KW-1185">Reference proteome</keyword>
<sequence length="179" mass="19750">MEYCPRRIGAITRLFSEPVSDSTSTGWHVHNHPVQRTEVICPKPLRTARRPCLKDNPNRFTCMNKSLNVHINDDGLDILDFILGKDDLYFDLETNGEGNFFCGSPPVRVSNPIVHDAEFVKQSFSLTSPFGKSYSGGSFSPRMEISSPCASSYSGSPKVRVEGFPSGNSECRSVVSGRA</sequence>
<reference evidence="2" key="1">
    <citation type="journal article" date="2016" name="Nature">
        <title>The genome of the seagrass Zostera marina reveals angiosperm adaptation to the sea.</title>
        <authorList>
            <person name="Olsen J.L."/>
            <person name="Rouze P."/>
            <person name="Verhelst B."/>
            <person name="Lin Y.-C."/>
            <person name="Bayer T."/>
            <person name="Collen J."/>
            <person name="Dattolo E."/>
            <person name="De Paoli E."/>
            <person name="Dittami S."/>
            <person name="Maumus F."/>
            <person name="Michel G."/>
            <person name="Kersting A."/>
            <person name="Lauritano C."/>
            <person name="Lohaus R."/>
            <person name="Toepel M."/>
            <person name="Tonon T."/>
            <person name="Vanneste K."/>
            <person name="Amirebrahimi M."/>
            <person name="Brakel J."/>
            <person name="Bostroem C."/>
            <person name="Chovatia M."/>
            <person name="Grimwood J."/>
            <person name="Jenkins J.W."/>
            <person name="Jueterbock A."/>
            <person name="Mraz A."/>
            <person name="Stam W.T."/>
            <person name="Tice H."/>
            <person name="Bornberg-Bauer E."/>
            <person name="Green P.J."/>
            <person name="Pearson G.A."/>
            <person name="Procaccini G."/>
            <person name="Duarte C.M."/>
            <person name="Schmutz J."/>
            <person name="Reusch T.B.H."/>
            <person name="Van de Peer Y."/>
        </authorList>
    </citation>
    <scope>NUCLEOTIDE SEQUENCE [LARGE SCALE GENOMIC DNA]</scope>
    <source>
        <strain evidence="2">cv. Finnish</strain>
    </source>
</reference>
<dbReference type="OrthoDB" id="1917254at2759"/>